<dbReference type="CDD" id="cd00082">
    <property type="entry name" value="HisKA"/>
    <property type="match status" value="1"/>
</dbReference>
<feature type="domain" description="Histidine kinase" evidence="11">
    <location>
        <begin position="170"/>
        <end position="382"/>
    </location>
</feature>
<dbReference type="Proteomes" id="UP001059617">
    <property type="component" value="Chromosome"/>
</dbReference>
<evidence type="ECO:0000259" key="12">
    <source>
        <dbReference type="PROSITE" id="PS50885"/>
    </source>
</evidence>
<name>A0ABY5W7K5_9ACTN</name>
<keyword evidence="14" id="KW-1185">Reference proteome</keyword>
<keyword evidence="8 10" id="KW-1133">Transmembrane helix</keyword>
<dbReference type="InterPro" id="IPR003594">
    <property type="entry name" value="HATPase_dom"/>
</dbReference>
<dbReference type="InterPro" id="IPR005467">
    <property type="entry name" value="His_kinase_dom"/>
</dbReference>
<keyword evidence="6 10" id="KW-0812">Transmembrane</keyword>
<dbReference type="EC" id="2.7.13.3" evidence="3"/>
<dbReference type="SUPFAM" id="SSF55874">
    <property type="entry name" value="ATPase domain of HSP90 chaperone/DNA topoisomerase II/histidine kinase"/>
    <property type="match status" value="1"/>
</dbReference>
<evidence type="ECO:0000259" key="11">
    <source>
        <dbReference type="PROSITE" id="PS50109"/>
    </source>
</evidence>
<dbReference type="InterPro" id="IPR003660">
    <property type="entry name" value="HAMP_dom"/>
</dbReference>
<evidence type="ECO:0000313" key="14">
    <source>
        <dbReference type="Proteomes" id="UP001059617"/>
    </source>
</evidence>
<evidence type="ECO:0000256" key="1">
    <source>
        <dbReference type="ARBA" id="ARBA00000085"/>
    </source>
</evidence>
<dbReference type="SUPFAM" id="SSF158472">
    <property type="entry name" value="HAMP domain-like"/>
    <property type="match status" value="1"/>
</dbReference>
<keyword evidence="5" id="KW-0808">Transferase</keyword>
<keyword evidence="7 13" id="KW-0418">Kinase</keyword>
<proteinExistence type="predicted"/>
<evidence type="ECO:0000256" key="9">
    <source>
        <dbReference type="ARBA" id="ARBA00023012"/>
    </source>
</evidence>
<dbReference type="SUPFAM" id="SSF47384">
    <property type="entry name" value="Homodimeric domain of signal transducing histidine kinase"/>
    <property type="match status" value="1"/>
</dbReference>
<keyword evidence="9" id="KW-0902">Two-component regulatory system</keyword>
<dbReference type="InterPro" id="IPR003661">
    <property type="entry name" value="HisK_dim/P_dom"/>
</dbReference>
<feature type="transmembrane region" description="Helical" evidence="10">
    <location>
        <begin position="86"/>
        <end position="108"/>
    </location>
</feature>
<dbReference type="InterPro" id="IPR036097">
    <property type="entry name" value="HisK_dim/P_sf"/>
</dbReference>
<gene>
    <name evidence="13" type="ORF">Dfulv_14395</name>
</gene>
<dbReference type="Pfam" id="PF00672">
    <property type="entry name" value="HAMP"/>
    <property type="match status" value="1"/>
</dbReference>
<dbReference type="Pfam" id="PF02518">
    <property type="entry name" value="HATPase_c"/>
    <property type="match status" value="1"/>
</dbReference>
<dbReference type="GO" id="GO:0016301">
    <property type="term" value="F:kinase activity"/>
    <property type="evidence" value="ECO:0007669"/>
    <property type="project" value="UniProtKB-KW"/>
</dbReference>
<dbReference type="Gene3D" id="1.10.287.130">
    <property type="match status" value="1"/>
</dbReference>
<dbReference type="InterPro" id="IPR050428">
    <property type="entry name" value="TCS_sensor_his_kinase"/>
</dbReference>
<evidence type="ECO:0000256" key="8">
    <source>
        <dbReference type="ARBA" id="ARBA00022989"/>
    </source>
</evidence>
<keyword evidence="4" id="KW-0597">Phosphoprotein</keyword>
<dbReference type="EMBL" id="CP073720">
    <property type="protein sequence ID" value="UWP85350.1"/>
    <property type="molecule type" value="Genomic_DNA"/>
</dbReference>
<reference evidence="13" key="1">
    <citation type="submission" date="2021-04" db="EMBL/GenBank/DDBJ databases">
        <authorList>
            <person name="Hartkoorn R.C."/>
            <person name="Beaudoing E."/>
            <person name="Hot D."/>
        </authorList>
    </citation>
    <scope>NUCLEOTIDE SEQUENCE</scope>
    <source>
        <strain evidence="13">NRRL B-16292</strain>
    </source>
</reference>
<dbReference type="Gene3D" id="3.30.565.10">
    <property type="entry name" value="Histidine kinase-like ATPase, C-terminal domain"/>
    <property type="match status" value="1"/>
</dbReference>
<evidence type="ECO:0000256" key="3">
    <source>
        <dbReference type="ARBA" id="ARBA00012438"/>
    </source>
</evidence>
<dbReference type="Gene3D" id="6.10.340.10">
    <property type="match status" value="1"/>
</dbReference>
<accession>A0ABY5W7K5</accession>
<dbReference type="PANTHER" id="PTHR45436:SF5">
    <property type="entry name" value="SENSOR HISTIDINE KINASE TRCS"/>
    <property type="match status" value="1"/>
</dbReference>
<keyword evidence="10" id="KW-0472">Membrane</keyword>
<dbReference type="RefSeq" id="WP_259863451.1">
    <property type="nucleotide sequence ID" value="NZ_BAAAST010000020.1"/>
</dbReference>
<evidence type="ECO:0000313" key="13">
    <source>
        <dbReference type="EMBL" id="UWP85350.1"/>
    </source>
</evidence>
<evidence type="ECO:0000256" key="4">
    <source>
        <dbReference type="ARBA" id="ARBA00022553"/>
    </source>
</evidence>
<sequence>MRPTNRLRWRLTLLYSLVTLISGAVLLILVASLARTLPPDRTIALPGIPVAPPVPPPDRDAVRADPLIDPLTDPLTDPDSFPDQVLIVPGAALLLMVPLSLGFGWLIAGRMLRPIRTMTGSLQRISGRNVHERLALTGHRDEFKDLADTIDGLLGRLEVALDGHKRFVANAAHELRTPLTVEHALLEESLIDPGATVESYRANFEQLLAVNRHRGELLESLLTLAGSESARDEGEPVHLDDVVTAALAERSAELERHDLRVEAVIRPTTTLGDRMLLARLVANLLDNAIHYNEPGGTVEVSVRAIDGHARLIVANTGAPVPPEQVDRLFEPFQRLHRVADDGHHGLGLSIVRAIALAHAAHLTAQAHPGGGLRVEALFPLDVDGPTAADVRRR</sequence>
<comment type="catalytic activity">
    <reaction evidence="1">
        <text>ATP + protein L-histidine = ADP + protein N-phospho-L-histidine.</text>
        <dbReference type="EC" id="2.7.13.3"/>
    </reaction>
</comment>
<dbReference type="PANTHER" id="PTHR45436">
    <property type="entry name" value="SENSOR HISTIDINE KINASE YKOH"/>
    <property type="match status" value="1"/>
</dbReference>
<feature type="domain" description="HAMP" evidence="12">
    <location>
        <begin position="109"/>
        <end position="162"/>
    </location>
</feature>
<evidence type="ECO:0000256" key="6">
    <source>
        <dbReference type="ARBA" id="ARBA00022692"/>
    </source>
</evidence>
<evidence type="ECO:0000256" key="2">
    <source>
        <dbReference type="ARBA" id="ARBA00004236"/>
    </source>
</evidence>
<dbReference type="CDD" id="cd06225">
    <property type="entry name" value="HAMP"/>
    <property type="match status" value="1"/>
</dbReference>
<dbReference type="PROSITE" id="PS50109">
    <property type="entry name" value="HIS_KIN"/>
    <property type="match status" value="1"/>
</dbReference>
<evidence type="ECO:0000256" key="10">
    <source>
        <dbReference type="SAM" id="Phobius"/>
    </source>
</evidence>
<comment type="subcellular location">
    <subcellularLocation>
        <location evidence="2">Cell membrane</location>
    </subcellularLocation>
</comment>
<protein>
    <recommendedName>
        <fullName evidence="3">histidine kinase</fullName>
        <ecNumber evidence="3">2.7.13.3</ecNumber>
    </recommendedName>
</protein>
<dbReference type="SMART" id="SM00304">
    <property type="entry name" value="HAMP"/>
    <property type="match status" value="1"/>
</dbReference>
<evidence type="ECO:0000256" key="7">
    <source>
        <dbReference type="ARBA" id="ARBA00022777"/>
    </source>
</evidence>
<dbReference type="InterPro" id="IPR036890">
    <property type="entry name" value="HATPase_C_sf"/>
</dbReference>
<feature type="transmembrane region" description="Helical" evidence="10">
    <location>
        <begin position="12"/>
        <end position="34"/>
    </location>
</feature>
<dbReference type="PROSITE" id="PS50885">
    <property type="entry name" value="HAMP"/>
    <property type="match status" value="1"/>
</dbReference>
<dbReference type="SMART" id="SM00387">
    <property type="entry name" value="HATPase_c"/>
    <property type="match status" value="1"/>
</dbReference>
<evidence type="ECO:0000256" key="5">
    <source>
        <dbReference type="ARBA" id="ARBA00022679"/>
    </source>
</evidence>
<reference evidence="13" key="2">
    <citation type="submission" date="2022-09" db="EMBL/GenBank/DDBJ databases">
        <title>Biosynthetic gene clusters of Dactylosporangioum fulvum.</title>
        <authorList>
            <person name="Caradec T."/>
        </authorList>
    </citation>
    <scope>NUCLEOTIDE SEQUENCE</scope>
    <source>
        <strain evidence="13">NRRL B-16292</strain>
    </source>
</reference>
<organism evidence="13 14">
    <name type="scientific">Dactylosporangium fulvum</name>
    <dbReference type="NCBI Taxonomy" id="53359"/>
    <lineage>
        <taxon>Bacteria</taxon>
        <taxon>Bacillati</taxon>
        <taxon>Actinomycetota</taxon>
        <taxon>Actinomycetes</taxon>
        <taxon>Micromonosporales</taxon>
        <taxon>Micromonosporaceae</taxon>
        <taxon>Dactylosporangium</taxon>
    </lineage>
</organism>